<evidence type="ECO:0000313" key="1">
    <source>
        <dbReference type="EMBL" id="TWT62081.1"/>
    </source>
</evidence>
<keyword evidence="2" id="KW-1185">Reference proteome</keyword>
<dbReference type="Proteomes" id="UP000316095">
    <property type="component" value="Unassembled WGS sequence"/>
</dbReference>
<name>A0A5C5XIA8_9PLAN</name>
<proteinExistence type="predicted"/>
<evidence type="ECO:0000313" key="2">
    <source>
        <dbReference type="Proteomes" id="UP000316095"/>
    </source>
</evidence>
<sequence length="50" mass="5564">MLTTVTIIASPPACIEESVLACRYELWTGSDCTNNCMMHCNSVELPHLHK</sequence>
<dbReference type="AlphaFoldDB" id="A0A5C5XIA8"/>
<organism evidence="1 2">
    <name type="scientific">Rubinisphaera italica</name>
    <dbReference type="NCBI Taxonomy" id="2527969"/>
    <lineage>
        <taxon>Bacteria</taxon>
        <taxon>Pseudomonadati</taxon>
        <taxon>Planctomycetota</taxon>
        <taxon>Planctomycetia</taxon>
        <taxon>Planctomycetales</taxon>
        <taxon>Planctomycetaceae</taxon>
        <taxon>Rubinisphaera</taxon>
    </lineage>
</organism>
<dbReference type="EMBL" id="SJPG01000001">
    <property type="protein sequence ID" value="TWT62081.1"/>
    <property type="molecule type" value="Genomic_DNA"/>
</dbReference>
<accession>A0A5C5XIA8</accession>
<protein>
    <submittedName>
        <fullName evidence="1">Uncharacterized protein</fullName>
    </submittedName>
</protein>
<reference evidence="1 2" key="1">
    <citation type="submission" date="2019-02" db="EMBL/GenBank/DDBJ databases">
        <title>Deep-cultivation of Planctomycetes and their phenomic and genomic characterization uncovers novel biology.</title>
        <authorList>
            <person name="Wiegand S."/>
            <person name="Jogler M."/>
            <person name="Boedeker C."/>
            <person name="Pinto D."/>
            <person name="Vollmers J."/>
            <person name="Rivas-Marin E."/>
            <person name="Kohn T."/>
            <person name="Peeters S.H."/>
            <person name="Heuer A."/>
            <person name="Rast P."/>
            <person name="Oberbeckmann S."/>
            <person name="Bunk B."/>
            <person name="Jeske O."/>
            <person name="Meyerdierks A."/>
            <person name="Storesund J.E."/>
            <person name="Kallscheuer N."/>
            <person name="Luecker S."/>
            <person name="Lage O.M."/>
            <person name="Pohl T."/>
            <person name="Merkel B.J."/>
            <person name="Hornburger P."/>
            <person name="Mueller R.-W."/>
            <person name="Bruemmer F."/>
            <person name="Labrenz M."/>
            <person name="Spormann A.M."/>
            <person name="Op Den Camp H."/>
            <person name="Overmann J."/>
            <person name="Amann R."/>
            <person name="Jetten M.S.M."/>
            <person name="Mascher T."/>
            <person name="Medema M.H."/>
            <person name="Devos D.P."/>
            <person name="Kaster A.-K."/>
            <person name="Ovreas L."/>
            <person name="Rohde M."/>
            <person name="Galperin M.Y."/>
            <person name="Jogler C."/>
        </authorList>
    </citation>
    <scope>NUCLEOTIDE SEQUENCE [LARGE SCALE GENOMIC DNA]</scope>
    <source>
        <strain evidence="1 2">Pan54</strain>
    </source>
</reference>
<comment type="caution">
    <text evidence="1">The sequence shown here is derived from an EMBL/GenBank/DDBJ whole genome shotgun (WGS) entry which is preliminary data.</text>
</comment>
<gene>
    <name evidence="1" type="ORF">Pan54_28200</name>
</gene>